<dbReference type="InterPro" id="IPR057767">
    <property type="entry name" value="UGSC-like_dom"/>
</dbReference>
<dbReference type="Pfam" id="PF24696">
    <property type="entry name" value="UGSC"/>
    <property type="match status" value="1"/>
</dbReference>
<proteinExistence type="predicted"/>
<name>A0ABP9IPJ8_9ACTN</name>
<sequence length="102" mass="11867">MSDDYEVVWPSGQRMHDGKGLARRLESLEGKRVAELWDWVFKGDQMFEIWERELSERYPGIEFVSWREFGEIHGANEHQVLAELPEKLRAMKVDAVICGVGC</sequence>
<dbReference type="Proteomes" id="UP001500610">
    <property type="component" value="Unassembled WGS sequence"/>
</dbReference>
<organism evidence="2 3">
    <name type="scientific">Streptomyces hyderabadensis</name>
    <dbReference type="NCBI Taxonomy" id="598549"/>
    <lineage>
        <taxon>Bacteria</taxon>
        <taxon>Bacillati</taxon>
        <taxon>Actinomycetota</taxon>
        <taxon>Actinomycetes</taxon>
        <taxon>Kitasatosporales</taxon>
        <taxon>Streptomycetaceae</taxon>
        <taxon>Streptomyces</taxon>
    </lineage>
</organism>
<evidence type="ECO:0000259" key="1">
    <source>
        <dbReference type="Pfam" id="PF24696"/>
    </source>
</evidence>
<protein>
    <recommendedName>
        <fullName evidence="1">UGSC-like domain-containing protein</fullName>
    </recommendedName>
</protein>
<keyword evidence="3" id="KW-1185">Reference proteome</keyword>
<accession>A0ABP9IPJ8</accession>
<evidence type="ECO:0000313" key="2">
    <source>
        <dbReference type="EMBL" id="GAA5003757.1"/>
    </source>
</evidence>
<evidence type="ECO:0000313" key="3">
    <source>
        <dbReference type="Proteomes" id="UP001500610"/>
    </source>
</evidence>
<gene>
    <name evidence="2" type="ORF">GCM10023257_55940</name>
</gene>
<reference evidence="3" key="1">
    <citation type="journal article" date="2019" name="Int. J. Syst. Evol. Microbiol.">
        <title>The Global Catalogue of Microorganisms (GCM) 10K type strain sequencing project: providing services to taxonomists for standard genome sequencing and annotation.</title>
        <authorList>
            <consortium name="The Broad Institute Genomics Platform"/>
            <consortium name="The Broad Institute Genome Sequencing Center for Infectious Disease"/>
            <person name="Wu L."/>
            <person name="Ma J."/>
        </authorList>
    </citation>
    <scope>NUCLEOTIDE SEQUENCE [LARGE SCALE GENOMIC DNA]</scope>
    <source>
        <strain evidence="3">JCM 17657</strain>
    </source>
</reference>
<comment type="caution">
    <text evidence="2">The sequence shown here is derived from an EMBL/GenBank/DDBJ whole genome shotgun (WGS) entry which is preliminary data.</text>
</comment>
<feature type="domain" description="UGSC-like" evidence="1">
    <location>
        <begin position="6"/>
        <end position="102"/>
    </location>
</feature>
<dbReference type="EMBL" id="BAABIV010000028">
    <property type="protein sequence ID" value="GAA5003757.1"/>
    <property type="molecule type" value="Genomic_DNA"/>
</dbReference>